<accession>A0A512DTQ3</accession>
<dbReference type="SUPFAM" id="SSF48008">
    <property type="entry name" value="GntR ligand-binding domain-like"/>
    <property type="match status" value="1"/>
</dbReference>
<proteinExistence type="predicted"/>
<dbReference type="PROSITE" id="PS50949">
    <property type="entry name" value="HTH_GNTR"/>
    <property type="match status" value="1"/>
</dbReference>
<dbReference type="Gene3D" id="1.20.120.530">
    <property type="entry name" value="GntR ligand-binding domain-like"/>
    <property type="match status" value="1"/>
</dbReference>
<evidence type="ECO:0000313" key="5">
    <source>
        <dbReference type="EMBL" id="GEO39849.1"/>
    </source>
</evidence>
<dbReference type="Gene3D" id="1.10.10.10">
    <property type="entry name" value="Winged helix-like DNA-binding domain superfamily/Winged helix DNA-binding domain"/>
    <property type="match status" value="1"/>
</dbReference>
<dbReference type="PANTHER" id="PTHR43537:SF5">
    <property type="entry name" value="UXU OPERON TRANSCRIPTIONAL REGULATOR"/>
    <property type="match status" value="1"/>
</dbReference>
<dbReference type="GO" id="GO:0003677">
    <property type="term" value="F:DNA binding"/>
    <property type="evidence" value="ECO:0007669"/>
    <property type="project" value="UniProtKB-KW"/>
</dbReference>
<evidence type="ECO:0000259" key="4">
    <source>
        <dbReference type="PROSITE" id="PS50949"/>
    </source>
</evidence>
<sequence>MKTMLTTPTQLQTTRLAAKIKSLLRDAIVSGKLPKGQLLLETHVANLTGSSRGPIKQAFAELHGEGMISRFDGRGFVVGGSADSVIREPITARSLGLDDREAGGLKERAWENVYDPVESELIRCALYGHFRINEHELASHYGVSRTVTHDVLMHAQVNGLIVKDERSRWYSVSLDENRVNYLYELREHLEPVALSKAAEVIPTKELEQVDGRLVDALRRYPNLPADGLDELELDLHVRCLSYCPNPELVEALKRTRCIMIFGKHLFGREIAFPNEEPFFNEHRRIVDAMMRRDKADVAQEARAHLLKAREKVLDRVRYSRSMKTTLDLPYIKEVGPEGLLRDESRQ</sequence>
<comment type="caution">
    <text evidence="5">The sequence shown here is derived from an EMBL/GenBank/DDBJ whole genome shotgun (WGS) entry which is preliminary data.</text>
</comment>
<keyword evidence="3" id="KW-0804">Transcription</keyword>
<gene>
    <name evidence="5" type="ORF">SAE02_39970</name>
</gene>
<protein>
    <submittedName>
        <fullName evidence="5">GntR family transcriptional regulator</fullName>
    </submittedName>
</protein>
<keyword evidence="2" id="KW-0238">DNA-binding</keyword>
<evidence type="ECO:0000313" key="6">
    <source>
        <dbReference type="Proteomes" id="UP000321523"/>
    </source>
</evidence>
<dbReference type="SUPFAM" id="SSF46785">
    <property type="entry name" value="Winged helix' DNA-binding domain"/>
    <property type="match status" value="1"/>
</dbReference>
<evidence type="ECO:0000256" key="1">
    <source>
        <dbReference type="ARBA" id="ARBA00023015"/>
    </source>
</evidence>
<dbReference type="SMART" id="SM00895">
    <property type="entry name" value="FCD"/>
    <property type="match status" value="1"/>
</dbReference>
<dbReference type="AlphaFoldDB" id="A0A512DTQ3"/>
<dbReference type="InterPro" id="IPR036388">
    <property type="entry name" value="WH-like_DNA-bd_sf"/>
</dbReference>
<dbReference type="InterPro" id="IPR008920">
    <property type="entry name" value="TF_FadR/GntR_C"/>
</dbReference>
<organism evidence="5 6">
    <name type="scientific">Skermanella aerolata</name>
    <dbReference type="NCBI Taxonomy" id="393310"/>
    <lineage>
        <taxon>Bacteria</taxon>
        <taxon>Pseudomonadati</taxon>
        <taxon>Pseudomonadota</taxon>
        <taxon>Alphaproteobacteria</taxon>
        <taxon>Rhodospirillales</taxon>
        <taxon>Azospirillaceae</taxon>
        <taxon>Skermanella</taxon>
    </lineage>
</organism>
<dbReference type="Pfam" id="PF00392">
    <property type="entry name" value="GntR"/>
    <property type="match status" value="1"/>
</dbReference>
<dbReference type="Proteomes" id="UP000321523">
    <property type="component" value="Unassembled WGS sequence"/>
</dbReference>
<keyword evidence="6" id="KW-1185">Reference proteome</keyword>
<dbReference type="InterPro" id="IPR036390">
    <property type="entry name" value="WH_DNA-bd_sf"/>
</dbReference>
<feature type="domain" description="HTH gntR-type" evidence="4">
    <location>
        <begin position="14"/>
        <end position="81"/>
    </location>
</feature>
<evidence type="ECO:0000256" key="2">
    <source>
        <dbReference type="ARBA" id="ARBA00023125"/>
    </source>
</evidence>
<dbReference type="InterPro" id="IPR000524">
    <property type="entry name" value="Tscrpt_reg_HTH_GntR"/>
</dbReference>
<evidence type="ECO:0000256" key="3">
    <source>
        <dbReference type="ARBA" id="ARBA00023163"/>
    </source>
</evidence>
<reference evidence="5 6" key="1">
    <citation type="submission" date="2019-07" db="EMBL/GenBank/DDBJ databases">
        <title>Whole genome shotgun sequence of Skermanella aerolata NBRC 106429.</title>
        <authorList>
            <person name="Hosoyama A."/>
            <person name="Uohara A."/>
            <person name="Ohji S."/>
            <person name="Ichikawa N."/>
        </authorList>
    </citation>
    <scope>NUCLEOTIDE SEQUENCE [LARGE SCALE GENOMIC DNA]</scope>
    <source>
        <strain evidence="5 6">NBRC 106429</strain>
    </source>
</reference>
<dbReference type="Pfam" id="PF07729">
    <property type="entry name" value="FCD"/>
    <property type="match status" value="1"/>
</dbReference>
<dbReference type="GO" id="GO:0003700">
    <property type="term" value="F:DNA-binding transcription factor activity"/>
    <property type="evidence" value="ECO:0007669"/>
    <property type="project" value="InterPro"/>
</dbReference>
<name>A0A512DTQ3_9PROT</name>
<dbReference type="PANTHER" id="PTHR43537">
    <property type="entry name" value="TRANSCRIPTIONAL REGULATOR, GNTR FAMILY"/>
    <property type="match status" value="1"/>
</dbReference>
<dbReference type="EMBL" id="BJYZ01000018">
    <property type="protein sequence ID" value="GEO39849.1"/>
    <property type="molecule type" value="Genomic_DNA"/>
</dbReference>
<dbReference type="InterPro" id="IPR011711">
    <property type="entry name" value="GntR_C"/>
</dbReference>
<keyword evidence="1" id="KW-0805">Transcription regulation</keyword>
<dbReference type="SMART" id="SM00345">
    <property type="entry name" value="HTH_GNTR"/>
    <property type="match status" value="2"/>
</dbReference>